<comment type="similarity">
    <text evidence="4 12">Belongs to the UPP synthase family.</text>
</comment>
<dbReference type="Gene3D" id="3.40.1180.10">
    <property type="entry name" value="Decaprenyl diphosphate synthase-like"/>
    <property type="match status" value="1"/>
</dbReference>
<dbReference type="PANTHER" id="PTHR10291:SF43">
    <property type="entry name" value="DEHYDRODOLICHYL DIPHOSPHATE SYNTHASE COMPLEX SUBUNIT DHDDS"/>
    <property type="match status" value="1"/>
</dbReference>
<evidence type="ECO:0000256" key="2">
    <source>
        <dbReference type="ARBA" id="ARBA00004406"/>
    </source>
</evidence>
<dbReference type="GO" id="GO:0005811">
    <property type="term" value="C:lipid droplet"/>
    <property type="evidence" value="ECO:0007669"/>
    <property type="project" value="TreeGrafter"/>
</dbReference>
<dbReference type="AlphaFoldDB" id="L0PFS1"/>
<evidence type="ECO:0000256" key="9">
    <source>
        <dbReference type="ARBA" id="ARBA00047353"/>
    </source>
</evidence>
<dbReference type="VEuPathDB" id="FungiDB:PNEJI1_001467"/>
<accession>L0PFS1</accession>
<dbReference type="Proteomes" id="UP000010422">
    <property type="component" value="Unassembled WGS sequence"/>
</dbReference>
<dbReference type="InterPro" id="IPR018520">
    <property type="entry name" value="UPP_synth-like_CS"/>
</dbReference>
<dbReference type="STRING" id="1209962.L0PFS1"/>
<evidence type="ECO:0000256" key="1">
    <source>
        <dbReference type="ARBA" id="ARBA00001946"/>
    </source>
</evidence>
<comment type="subcellular location">
    <subcellularLocation>
        <location evidence="2">Endoplasmic reticulum membrane</location>
        <topology evidence="2">Peripheral membrane protein</topology>
    </subcellularLocation>
</comment>
<dbReference type="InParanoid" id="L0PFS1"/>
<dbReference type="InterPro" id="IPR001441">
    <property type="entry name" value="UPP_synth-like"/>
</dbReference>
<evidence type="ECO:0000256" key="5">
    <source>
        <dbReference type="ARBA" id="ARBA00022679"/>
    </source>
</evidence>
<keyword evidence="8" id="KW-0472">Membrane</keyword>
<gene>
    <name evidence="13" type="ORF">PNEJI1_001467</name>
</gene>
<dbReference type="PROSITE" id="PS01066">
    <property type="entry name" value="UPP_SYNTHASE"/>
    <property type="match status" value="1"/>
</dbReference>
<evidence type="ECO:0000256" key="6">
    <source>
        <dbReference type="ARBA" id="ARBA00022824"/>
    </source>
</evidence>
<proteinExistence type="inferred from homology"/>
<evidence type="ECO:0000256" key="10">
    <source>
        <dbReference type="ARBA" id="ARBA00058504"/>
    </source>
</evidence>
<comment type="pathway">
    <text evidence="3">Protein modification; protein glycosylation.</text>
</comment>
<dbReference type="GO" id="GO:0005789">
    <property type="term" value="C:endoplasmic reticulum membrane"/>
    <property type="evidence" value="ECO:0007669"/>
    <property type="project" value="UniProtKB-SubCell"/>
</dbReference>
<keyword evidence="6" id="KW-0256">Endoplasmic reticulum</keyword>
<evidence type="ECO:0000256" key="12">
    <source>
        <dbReference type="RuleBase" id="RU363018"/>
    </source>
</evidence>
<comment type="function">
    <text evidence="10">With NUS1, forms the dehydrodolichyl diphosphate synthase (DDS) complex, an essential component of the dolichol monophosphate (Dol-P) biosynthetic machinery. Adds multiple copies of isopentenyl pyrophosphate (IPP) to farnesyl pyrophosphate (FPP) to produce dehydrodolichyl diphosphate (Dedol-PP), a precursor of dolichol which is utilized as a sugar carrier in protein glycosylation in the endoplasmic reticulum (ER).</text>
</comment>
<comment type="catalytic activity">
    <reaction evidence="9">
        <text>n isopentenyl diphosphate + (2E,6E)-farnesyl diphosphate = a di-trans,poly-cis-polyprenyl diphosphate + n diphosphate</text>
        <dbReference type="Rhea" id="RHEA:53008"/>
        <dbReference type="Rhea" id="RHEA-COMP:19494"/>
        <dbReference type="ChEBI" id="CHEBI:33019"/>
        <dbReference type="ChEBI" id="CHEBI:128769"/>
        <dbReference type="ChEBI" id="CHEBI:136960"/>
        <dbReference type="ChEBI" id="CHEBI:175763"/>
        <dbReference type="EC" id="2.5.1.87"/>
    </reaction>
</comment>
<comment type="cofactor">
    <cofactor evidence="1">
        <name>Mg(2+)</name>
        <dbReference type="ChEBI" id="CHEBI:18420"/>
    </cofactor>
</comment>
<dbReference type="FunFam" id="3.40.1180.10:FF:000002">
    <property type="entry name" value="Alkyl transferase"/>
    <property type="match status" value="1"/>
</dbReference>
<sequence length="276" mass="32202">MGNTIKWLFQFPPFQFISKEFRELCILAIRQGPVPKHIAFVMDGNRRWAKHMNLESADGHSRGFENMKHILEVCYKVGVKVVTIYAFSIENFKRSKYEIDIIMDISKTHLAQLCSHGDMVDEYGIQLNVLGQKSLLKPDLLEVIEKATNMTKSNTRVVLNICFPYTSRDEITTAIREIANKSKLGKLDTEKIDEKTLDQHMFTNGCPPLDMLIRTSGVQRLSDFMLWQCHKTTKIKFVSCYWPEFNAWKFLPLILEYQLSTFRKDHAIKMYTYEVI</sequence>
<dbReference type="GO" id="GO:1904423">
    <property type="term" value="C:dehydrodolichyl diphosphate synthase complex"/>
    <property type="evidence" value="ECO:0007669"/>
    <property type="project" value="TreeGrafter"/>
</dbReference>
<evidence type="ECO:0000256" key="8">
    <source>
        <dbReference type="ARBA" id="ARBA00023136"/>
    </source>
</evidence>
<comment type="caution">
    <text evidence="13">The sequence shown here is derived from an EMBL/GenBank/DDBJ whole genome shotgun (WGS) entry which is preliminary data.</text>
</comment>
<name>L0PFS1_PNEJI</name>
<dbReference type="FunCoup" id="L0PFS1">
    <property type="interactions" value="301"/>
</dbReference>
<organism evidence="14">
    <name type="scientific">Pneumocystis jirovecii</name>
    <name type="common">Human pneumocystis pneumonia agent</name>
    <dbReference type="NCBI Taxonomy" id="42068"/>
    <lineage>
        <taxon>Eukaryota</taxon>
        <taxon>Fungi</taxon>
        <taxon>Dikarya</taxon>
        <taxon>Ascomycota</taxon>
        <taxon>Taphrinomycotina</taxon>
        <taxon>Pneumocystomycetes</taxon>
        <taxon>Pneumocystaceae</taxon>
        <taxon>Pneumocystis</taxon>
    </lineage>
</organism>
<evidence type="ECO:0000256" key="4">
    <source>
        <dbReference type="ARBA" id="ARBA00005432"/>
    </source>
</evidence>
<evidence type="ECO:0000313" key="13">
    <source>
        <dbReference type="EMBL" id="CCJ30894.1"/>
    </source>
</evidence>
<dbReference type="EMBL" id="CAKM01000271">
    <property type="protein sequence ID" value="CCJ30894.1"/>
    <property type="molecule type" value="Genomic_DNA"/>
</dbReference>
<keyword evidence="5 12" id="KW-0808">Transferase</keyword>
<dbReference type="GO" id="GO:0045547">
    <property type="term" value="F:ditrans,polycis-polyprenyl diphosphate synthase [(2E,6E)-farnesyl diphosphate specific] activity"/>
    <property type="evidence" value="ECO:0007669"/>
    <property type="project" value="UniProtKB-EC"/>
</dbReference>
<dbReference type="PANTHER" id="PTHR10291">
    <property type="entry name" value="DEHYDRODOLICHYL DIPHOSPHATE SYNTHASE FAMILY MEMBER"/>
    <property type="match status" value="1"/>
</dbReference>
<protein>
    <recommendedName>
        <fullName evidence="12">Alkyl transferase</fullName>
        <ecNumber evidence="12">2.5.1.-</ecNumber>
    </recommendedName>
</protein>
<evidence type="ECO:0000256" key="3">
    <source>
        <dbReference type="ARBA" id="ARBA00004922"/>
    </source>
</evidence>
<dbReference type="EC" id="2.5.1.-" evidence="12"/>
<evidence type="ECO:0000256" key="7">
    <source>
        <dbReference type="ARBA" id="ARBA00022842"/>
    </source>
</evidence>
<keyword evidence="7" id="KW-0460">Magnesium</keyword>
<dbReference type="InterPro" id="IPR036424">
    <property type="entry name" value="UPP_synth-like_sf"/>
</dbReference>
<dbReference type="CDD" id="cd00475">
    <property type="entry name" value="Cis_IPPS"/>
    <property type="match status" value="1"/>
</dbReference>
<dbReference type="SUPFAM" id="SSF64005">
    <property type="entry name" value="Undecaprenyl diphosphate synthase"/>
    <property type="match status" value="1"/>
</dbReference>
<evidence type="ECO:0000256" key="11">
    <source>
        <dbReference type="ARBA" id="ARBA00064670"/>
    </source>
</evidence>
<dbReference type="GO" id="GO:0016094">
    <property type="term" value="P:polyprenol biosynthetic process"/>
    <property type="evidence" value="ECO:0007669"/>
    <property type="project" value="TreeGrafter"/>
</dbReference>
<dbReference type="NCBIfam" id="TIGR00055">
    <property type="entry name" value="uppS"/>
    <property type="match status" value="1"/>
</dbReference>
<dbReference type="HAMAP" id="MF_01139">
    <property type="entry name" value="ISPT"/>
    <property type="match status" value="1"/>
</dbReference>
<comment type="subunit">
    <text evidence="11">Forms an active dehydrodolichyl diphosphate synthase complex with NUS1.</text>
</comment>
<evidence type="ECO:0000313" key="14">
    <source>
        <dbReference type="Proteomes" id="UP000010422"/>
    </source>
</evidence>
<dbReference type="Pfam" id="PF01255">
    <property type="entry name" value="Prenyltransf"/>
    <property type="match status" value="1"/>
</dbReference>
<reference evidence="13 14" key="1">
    <citation type="journal article" date="2012" name="MBio">
        <title>De novo assembly of the Pneumocystis jirovecii genome from a single bronchoalveolar lavage fluid specimen from a patient.</title>
        <authorList>
            <person name="Cisse O.H."/>
            <person name="Pagni M."/>
            <person name="Hauser P.M."/>
        </authorList>
    </citation>
    <scope>NUCLEOTIDE SEQUENCE [LARGE SCALE GENOMIC DNA]</scope>
    <source>
        <strain evidence="13 14">SE8</strain>
    </source>
</reference>